<name>A0A0V7ZLP1_9CYAN</name>
<feature type="region of interest" description="Disordered" evidence="1">
    <location>
        <begin position="1"/>
        <end position="24"/>
    </location>
</feature>
<feature type="compositionally biased region" description="Polar residues" evidence="1">
    <location>
        <begin position="1"/>
        <end position="21"/>
    </location>
</feature>
<dbReference type="EMBL" id="LMTZ01000107">
    <property type="protein sequence ID" value="KST65485.1"/>
    <property type="molecule type" value="Genomic_DNA"/>
</dbReference>
<evidence type="ECO:0000313" key="2">
    <source>
        <dbReference type="EMBL" id="KST65485.1"/>
    </source>
</evidence>
<protein>
    <submittedName>
        <fullName evidence="2">Uncharacterized protein</fullName>
    </submittedName>
</protein>
<dbReference type="Proteomes" id="UP000053372">
    <property type="component" value="Unassembled WGS sequence"/>
</dbReference>
<accession>A0A0V7ZLP1</accession>
<dbReference type="AlphaFoldDB" id="A0A0V7ZLP1"/>
<sequence length="64" mass="7239">MIRRTNTSGNNISENNTSDSEPQYDFIPGVRKLLNQATRLGETENVLDKLSEYIVRELGLPSSR</sequence>
<evidence type="ECO:0000256" key="1">
    <source>
        <dbReference type="SAM" id="MobiDB-lite"/>
    </source>
</evidence>
<gene>
    <name evidence="2" type="ORF">BC008_41900</name>
</gene>
<comment type="caution">
    <text evidence="2">The sequence shown here is derived from an EMBL/GenBank/DDBJ whole genome shotgun (WGS) entry which is preliminary data.</text>
</comment>
<evidence type="ECO:0000313" key="3">
    <source>
        <dbReference type="Proteomes" id="UP000053372"/>
    </source>
</evidence>
<keyword evidence="3" id="KW-1185">Reference proteome</keyword>
<organism evidence="2 3">
    <name type="scientific">Mastigocoleus testarum BC008</name>
    <dbReference type="NCBI Taxonomy" id="371196"/>
    <lineage>
        <taxon>Bacteria</taxon>
        <taxon>Bacillati</taxon>
        <taxon>Cyanobacteriota</taxon>
        <taxon>Cyanophyceae</taxon>
        <taxon>Nostocales</taxon>
        <taxon>Hapalosiphonaceae</taxon>
        <taxon>Mastigocoleus</taxon>
    </lineage>
</organism>
<reference evidence="2 3" key="1">
    <citation type="journal article" date="2015" name="Genome Announc.">
        <title>Draft Genome of the Euendolithic (true boring) Cyanobacterium Mastigocoleus testarum strain BC008.</title>
        <authorList>
            <person name="Guida B.S."/>
            <person name="Garcia-Pichel F."/>
        </authorList>
    </citation>
    <scope>NUCLEOTIDE SEQUENCE [LARGE SCALE GENOMIC DNA]</scope>
    <source>
        <strain evidence="2 3">BC008</strain>
    </source>
</reference>
<proteinExistence type="predicted"/>